<keyword evidence="2" id="KW-1185">Reference proteome</keyword>
<sequence>MASTWIELLLLEMISGVGTGAKLTATPSYAIRRTQLRYGMVSMRVDNIVGAVGFFENCKWKQQPDIQEATRWLIQC</sequence>
<name>A0A1H0L561_9BACT</name>
<organism evidence="1 2">
    <name type="scientific">Desulforhopalus singaporensis</name>
    <dbReference type="NCBI Taxonomy" id="91360"/>
    <lineage>
        <taxon>Bacteria</taxon>
        <taxon>Pseudomonadati</taxon>
        <taxon>Thermodesulfobacteriota</taxon>
        <taxon>Desulfobulbia</taxon>
        <taxon>Desulfobulbales</taxon>
        <taxon>Desulfocapsaceae</taxon>
        <taxon>Desulforhopalus</taxon>
    </lineage>
</organism>
<gene>
    <name evidence="1" type="ORF">SAMN05660330_00668</name>
</gene>
<dbReference type="AlphaFoldDB" id="A0A1H0L561"/>
<evidence type="ECO:0000313" key="2">
    <source>
        <dbReference type="Proteomes" id="UP000199073"/>
    </source>
</evidence>
<dbReference type="EMBL" id="FNJI01000004">
    <property type="protein sequence ID" value="SDO63215.1"/>
    <property type="molecule type" value="Genomic_DNA"/>
</dbReference>
<dbReference type="STRING" id="91360.SAMN05660330_00668"/>
<evidence type="ECO:0000313" key="1">
    <source>
        <dbReference type="EMBL" id="SDO63215.1"/>
    </source>
</evidence>
<proteinExistence type="predicted"/>
<dbReference type="Proteomes" id="UP000199073">
    <property type="component" value="Unassembled WGS sequence"/>
</dbReference>
<reference evidence="1 2" key="1">
    <citation type="submission" date="2016-10" db="EMBL/GenBank/DDBJ databases">
        <authorList>
            <person name="de Groot N.N."/>
        </authorList>
    </citation>
    <scope>NUCLEOTIDE SEQUENCE [LARGE SCALE GENOMIC DNA]</scope>
    <source>
        <strain evidence="1 2">DSM 12130</strain>
    </source>
</reference>
<protein>
    <submittedName>
        <fullName evidence="1">Uncharacterized protein</fullName>
    </submittedName>
</protein>
<accession>A0A1H0L561</accession>